<dbReference type="KEGG" id="aacx:DEACI_2786"/>
<keyword evidence="3" id="KW-1185">Reference proteome</keyword>
<gene>
    <name evidence="2" type="ORF">DEACI_2518</name>
    <name evidence="1" type="ORF">DEACI_2786</name>
</gene>
<accession>A0A8S0WPR5</accession>
<dbReference type="EMBL" id="LR746496">
    <property type="protein sequence ID" value="CAA7602114.1"/>
    <property type="molecule type" value="Genomic_DNA"/>
</dbReference>
<protein>
    <submittedName>
        <fullName evidence="1">Uncharacterized protein</fullName>
    </submittedName>
</protein>
<dbReference type="Proteomes" id="UP001071230">
    <property type="component" value="Unassembled WGS sequence"/>
</dbReference>
<dbReference type="EMBL" id="CDGJ01000078">
    <property type="protein sequence ID" value="CEJ08043.1"/>
    <property type="molecule type" value="Genomic_DNA"/>
</dbReference>
<dbReference type="AlphaFoldDB" id="A0A8S0WPR5"/>
<evidence type="ECO:0000313" key="3">
    <source>
        <dbReference type="Proteomes" id="UP001071230"/>
    </source>
</evidence>
<dbReference type="Proteomes" id="UP000836597">
    <property type="component" value="Chromosome"/>
</dbReference>
<name>A0A8S0WPR5_9FIRM</name>
<sequence>MDIRAALPKIISSESYFFSHLRNLDAGVRNGPLSRPFRAEIIANKILSRSSSETPTFTSRSGSLHSASLKVDSSLQRDSVRQRLSAFGESVH</sequence>
<proteinExistence type="predicted"/>
<reference evidence="2" key="1">
    <citation type="submission" date="2014-11" db="EMBL/GenBank/DDBJ databases">
        <authorList>
            <person name="Hornung B.V."/>
        </authorList>
    </citation>
    <scope>NUCLEOTIDE SEQUENCE</scope>
    <source>
        <strain evidence="2">INE</strain>
    </source>
</reference>
<evidence type="ECO:0000313" key="2">
    <source>
        <dbReference type="EMBL" id="CEJ08043.1"/>
    </source>
</evidence>
<reference evidence="1" key="2">
    <citation type="submission" date="2020-01" db="EMBL/GenBank/DDBJ databases">
        <authorList>
            <person name="Hornung B."/>
        </authorList>
    </citation>
    <scope>NUCLEOTIDE SEQUENCE</scope>
    <source>
        <strain evidence="1">PacBioINE</strain>
    </source>
</reference>
<organism evidence="1">
    <name type="scientific">Acididesulfobacillus acetoxydans</name>
    <dbReference type="NCBI Taxonomy" id="1561005"/>
    <lineage>
        <taxon>Bacteria</taxon>
        <taxon>Bacillati</taxon>
        <taxon>Bacillota</taxon>
        <taxon>Clostridia</taxon>
        <taxon>Eubacteriales</taxon>
        <taxon>Peptococcaceae</taxon>
        <taxon>Acididesulfobacillus</taxon>
    </lineage>
</organism>
<evidence type="ECO:0000313" key="1">
    <source>
        <dbReference type="EMBL" id="CAA7602114.1"/>
    </source>
</evidence>